<keyword evidence="5" id="KW-1185">Reference proteome</keyword>
<dbReference type="InterPro" id="IPR001303">
    <property type="entry name" value="Aldolase_II/adducin_N"/>
</dbReference>
<dbReference type="InterPro" id="IPR036409">
    <property type="entry name" value="Aldolase_II/adducin_N_sf"/>
</dbReference>
<evidence type="ECO:0000256" key="2">
    <source>
        <dbReference type="ARBA" id="ARBA00023239"/>
    </source>
</evidence>
<keyword evidence="2" id="KW-0456">Lyase</keyword>
<dbReference type="EMBL" id="CP078077">
    <property type="protein sequence ID" value="UPL13951.1"/>
    <property type="molecule type" value="Genomic_DNA"/>
</dbReference>
<dbReference type="PANTHER" id="PTHR22789:SF0">
    <property type="entry name" value="3-OXO-TETRONATE 4-PHOSPHATE DECARBOXYLASE-RELATED"/>
    <property type="match status" value="1"/>
</dbReference>
<reference evidence="4 5" key="1">
    <citation type="submission" date="2021-06" db="EMBL/GenBank/DDBJ databases">
        <title>Genome-based taxonomic framework of Microbacterium strains isolated from marine environment, the description of four new species and reclassification of four preexisting species.</title>
        <authorList>
            <person name="Lee S.D."/>
            <person name="Kim S.-M."/>
            <person name="Byeon Y.-S."/>
            <person name="Yang H.L."/>
            <person name="Kim I.S."/>
        </authorList>
    </citation>
    <scope>NUCLEOTIDE SEQUENCE [LARGE SCALE GENOMIC DNA]</scope>
    <source>
        <strain evidence="4 5">SSW1-36</strain>
    </source>
</reference>
<keyword evidence="1" id="KW-0479">Metal-binding</keyword>
<dbReference type="PANTHER" id="PTHR22789">
    <property type="entry name" value="FUCULOSE PHOSPHATE ALDOLASE"/>
    <property type="match status" value="1"/>
</dbReference>
<organism evidence="4 5">
    <name type="scientific">Microbacterium galbinum</name>
    <dbReference type="NCBI Taxonomy" id="2851646"/>
    <lineage>
        <taxon>Bacteria</taxon>
        <taxon>Bacillati</taxon>
        <taxon>Actinomycetota</taxon>
        <taxon>Actinomycetes</taxon>
        <taxon>Micrococcales</taxon>
        <taxon>Microbacteriaceae</taxon>
        <taxon>Microbacterium</taxon>
    </lineage>
</organism>
<evidence type="ECO:0000259" key="3">
    <source>
        <dbReference type="SMART" id="SM01007"/>
    </source>
</evidence>
<dbReference type="SUPFAM" id="SSF53639">
    <property type="entry name" value="AraD/HMP-PK domain-like"/>
    <property type="match status" value="1"/>
</dbReference>
<dbReference type="Gene3D" id="3.40.225.10">
    <property type="entry name" value="Class II aldolase/adducin N-terminal domain"/>
    <property type="match status" value="1"/>
</dbReference>
<evidence type="ECO:0000313" key="5">
    <source>
        <dbReference type="Proteomes" id="UP000831963"/>
    </source>
</evidence>
<gene>
    <name evidence="4" type="ORF">KV396_05435</name>
</gene>
<dbReference type="Proteomes" id="UP000831963">
    <property type="component" value="Chromosome"/>
</dbReference>
<dbReference type="Pfam" id="PF00596">
    <property type="entry name" value="Aldolase_II"/>
    <property type="match status" value="1"/>
</dbReference>
<name>A0ABY4IMG3_9MICO</name>
<feature type="domain" description="Class II aldolase/adducin N-terminal" evidence="3">
    <location>
        <begin position="6"/>
        <end position="184"/>
    </location>
</feature>
<dbReference type="SMART" id="SM01007">
    <property type="entry name" value="Aldolase_II"/>
    <property type="match status" value="1"/>
</dbReference>
<sequence length="218" mass="23030">MTTPTDALIAAGARVAAAGISPGSSGNVSIRVDDVVYMTGTGTDLGRLTDADIAVVTRGGEHLRGAKPSKELSLHLAFYAKNVEHTAVVHLHSPFAVAASCLEPWSEYSAIPPLTPYFVMRVGQTPLVPFRVPGDPDLAAQMLALPGPFRAALLANHGQIVSAPGLDAAVEAAIELEEACRIALLTNGKPRRLLPPEDVRALADRWGTPWTEESTLVR</sequence>
<protein>
    <submittedName>
        <fullName evidence="4">Class II aldolase/adducin family protein</fullName>
    </submittedName>
</protein>
<dbReference type="RefSeq" id="WP_247957114.1">
    <property type="nucleotide sequence ID" value="NZ_CP078077.1"/>
</dbReference>
<accession>A0ABY4IMG3</accession>
<proteinExistence type="predicted"/>
<evidence type="ECO:0000256" key="1">
    <source>
        <dbReference type="ARBA" id="ARBA00022723"/>
    </source>
</evidence>
<evidence type="ECO:0000313" key="4">
    <source>
        <dbReference type="EMBL" id="UPL13951.1"/>
    </source>
</evidence>
<dbReference type="InterPro" id="IPR050197">
    <property type="entry name" value="Aldolase_class_II_sugar_metab"/>
</dbReference>